<accession>A0AAW1R6C2</accession>
<keyword evidence="1 5" id="KW-0479">Metal-binding</keyword>
<feature type="zinc finger region" description="C3H1-type" evidence="5">
    <location>
        <begin position="68"/>
        <end position="96"/>
    </location>
</feature>
<protein>
    <recommendedName>
        <fullName evidence="7">C3H1-type domain-containing protein</fullName>
    </recommendedName>
</protein>
<feature type="domain" description="C3H1-type" evidence="7">
    <location>
        <begin position="68"/>
        <end position="96"/>
    </location>
</feature>
<comment type="caution">
    <text evidence="8">The sequence shown here is derived from an EMBL/GenBank/DDBJ whole genome shotgun (WGS) entry which is preliminary data.</text>
</comment>
<dbReference type="Pfam" id="PF00642">
    <property type="entry name" value="zf-CCCH"/>
    <property type="match status" value="1"/>
</dbReference>
<evidence type="ECO:0000256" key="4">
    <source>
        <dbReference type="ARBA" id="ARBA00023125"/>
    </source>
</evidence>
<evidence type="ECO:0000256" key="5">
    <source>
        <dbReference type="PROSITE-ProRule" id="PRU00723"/>
    </source>
</evidence>
<dbReference type="GO" id="GO:0008270">
    <property type="term" value="F:zinc ion binding"/>
    <property type="evidence" value="ECO:0007669"/>
    <property type="project" value="UniProtKB-KW"/>
</dbReference>
<dbReference type="PANTHER" id="PTHR14493:SF50">
    <property type="entry name" value="RING FINGER PROTEIN UNKEMPT"/>
    <property type="match status" value="1"/>
</dbReference>
<keyword evidence="3 5" id="KW-0862">Zinc</keyword>
<keyword evidence="4" id="KW-0238">DNA-binding</keyword>
<dbReference type="SUPFAM" id="SSF90229">
    <property type="entry name" value="CCCH zinc finger"/>
    <property type="match status" value="1"/>
</dbReference>
<evidence type="ECO:0000313" key="9">
    <source>
        <dbReference type="Proteomes" id="UP001489004"/>
    </source>
</evidence>
<proteinExistence type="predicted"/>
<feature type="region of interest" description="Disordered" evidence="6">
    <location>
        <begin position="445"/>
        <end position="499"/>
    </location>
</feature>
<dbReference type="InterPro" id="IPR057444">
    <property type="entry name" value="Znf-CCCH_AtC3H23-like"/>
</dbReference>
<dbReference type="PANTHER" id="PTHR14493">
    <property type="entry name" value="UNKEMPT FAMILY MEMBER"/>
    <property type="match status" value="1"/>
</dbReference>
<dbReference type="GO" id="GO:0003677">
    <property type="term" value="F:DNA binding"/>
    <property type="evidence" value="ECO:0007669"/>
    <property type="project" value="UniProtKB-KW"/>
</dbReference>
<keyword evidence="9" id="KW-1185">Reference proteome</keyword>
<dbReference type="Pfam" id="PF25512">
    <property type="entry name" value="zf-CCCH_AtC3H23"/>
    <property type="match status" value="1"/>
</dbReference>
<feature type="compositionally biased region" description="Polar residues" evidence="6">
    <location>
        <begin position="472"/>
        <end position="485"/>
    </location>
</feature>
<dbReference type="Proteomes" id="UP001489004">
    <property type="component" value="Unassembled WGS sequence"/>
</dbReference>
<gene>
    <name evidence="8" type="ORF">WJX72_003750</name>
</gene>
<reference evidence="8 9" key="1">
    <citation type="journal article" date="2024" name="Nat. Commun.">
        <title>Phylogenomics reveals the evolutionary origins of lichenization in chlorophyte algae.</title>
        <authorList>
            <person name="Puginier C."/>
            <person name="Libourel C."/>
            <person name="Otte J."/>
            <person name="Skaloud P."/>
            <person name="Haon M."/>
            <person name="Grisel S."/>
            <person name="Petersen M."/>
            <person name="Berrin J.G."/>
            <person name="Delaux P.M."/>
            <person name="Dal Grande F."/>
            <person name="Keller J."/>
        </authorList>
    </citation>
    <scope>NUCLEOTIDE SEQUENCE [LARGE SCALE GENOMIC DNA]</scope>
    <source>
        <strain evidence="8 9">SAG 2043</strain>
    </source>
</reference>
<dbReference type="Gene3D" id="3.30.1370.210">
    <property type="match status" value="1"/>
</dbReference>
<evidence type="ECO:0000313" key="8">
    <source>
        <dbReference type="EMBL" id="KAK9829070.1"/>
    </source>
</evidence>
<dbReference type="EMBL" id="JALJOR010000001">
    <property type="protein sequence ID" value="KAK9829070.1"/>
    <property type="molecule type" value="Genomic_DNA"/>
</dbReference>
<dbReference type="InterPro" id="IPR036855">
    <property type="entry name" value="Znf_CCCH_sf"/>
</dbReference>
<keyword evidence="2 5" id="KW-0863">Zinc-finger</keyword>
<feature type="region of interest" description="Disordered" evidence="6">
    <location>
        <begin position="290"/>
        <end position="337"/>
    </location>
</feature>
<dbReference type="InterPro" id="IPR000571">
    <property type="entry name" value="Znf_CCCH"/>
</dbReference>
<evidence type="ECO:0000256" key="6">
    <source>
        <dbReference type="SAM" id="MobiDB-lite"/>
    </source>
</evidence>
<organism evidence="8 9">
    <name type="scientific">[Myrmecia] bisecta</name>
    <dbReference type="NCBI Taxonomy" id="41462"/>
    <lineage>
        <taxon>Eukaryota</taxon>
        <taxon>Viridiplantae</taxon>
        <taxon>Chlorophyta</taxon>
        <taxon>core chlorophytes</taxon>
        <taxon>Trebouxiophyceae</taxon>
        <taxon>Trebouxiales</taxon>
        <taxon>Trebouxiaceae</taxon>
        <taxon>Myrmecia</taxon>
    </lineage>
</organism>
<sequence>MASSQGIAQPAGKQDAFDLEDAEYASDQFRIYSFKVKRCPRARPHDWTQCPFSHPGEKAKRRDPRRYKYSGTACPEFRKNGSCRRGDACPFAHGVFECWLHPARYRTQTCTDGTACKRRVCFFAHVPEELRKPEGDTILLTQQMQAELAAEAQALQQQQLTQTLTALLGAQAGSNALPTGQNGQLLNMEMLAQLAANTALAPPASEASSPPQANIIQERTRLLQLQLSQLHQLQIQNLQRQQAQQQLLHGPLGGADTATLEALQAQIAQAQNVLMQQQLQQQVEQELNARSSFDGSSRRSFDASSRSSFDAGRSSFDARRSSLDPPRPVRGSFDGVVRNGYDKPARASFDGARASFDSAFGSHVVSGQRNGGILGPDQYGIDPALVAALQSMAMAGGNGRMETVNEDSTMLGTMPFPAHRPAHRDGRRSIDNGSLMRQMSKGLEHGYAPLDPAMMRAGKLGPISTEPRELSPNGSRQSSPATSAGTPPKDVERPPMGQSQAAIAASEAAVKNARVLLEGFHMMQGKNGVTITPQSLADTSDMDPLMVRNTSFDRILSELPRSLSQVDLVEQLNPNGNPRHAVDAA</sequence>
<feature type="compositionally biased region" description="Low complexity" evidence="6">
    <location>
        <begin position="302"/>
        <end position="315"/>
    </location>
</feature>
<dbReference type="SMART" id="SM00356">
    <property type="entry name" value="ZnF_C3H1"/>
    <property type="match status" value="2"/>
</dbReference>
<evidence type="ECO:0000259" key="7">
    <source>
        <dbReference type="PROSITE" id="PS50103"/>
    </source>
</evidence>
<dbReference type="PROSITE" id="PS50103">
    <property type="entry name" value="ZF_C3H1"/>
    <property type="match status" value="1"/>
</dbReference>
<evidence type="ECO:0000256" key="2">
    <source>
        <dbReference type="ARBA" id="ARBA00022771"/>
    </source>
</evidence>
<evidence type="ECO:0000256" key="1">
    <source>
        <dbReference type="ARBA" id="ARBA00022723"/>
    </source>
</evidence>
<name>A0AAW1R6C2_9CHLO</name>
<dbReference type="InterPro" id="IPR045234">
    <property type="entry name" value="Unkempt-like"/>
</dbReference>
<evidence type="ECO:0000256" key="3">
    <source>
        <dbReference type="ARBA" id="ARBA00022833"/>
    </source>
</evidence>
<dbReference type="AlphaFoldDB" id="A0AAW1R6C2"/>